<evidence type="ECO:0000256" key="1">
    <source>
        <dbReference type="SAM" id="MobiDB-lite"/>
    </source>
</evidence>
<evidence type="ECO:0000313" key="2">
    <source>
        <dbReference type="EMBL" id="KAJ8350524.1"/>
    </source>
</evidence>
<reference evidence="2" key="1">
    <citation type="journal article" date="2023" name="Science">
        <title>Genome structures resolve the early diversification of teleost fishes.</title>
        <authorList>
            <person name="Parey E."/>
            <person name="Louis A."/>
            <person name="Montfort J."/>
            <person name="Bouchez O."/>
            <person name="Roques C."/>
            <person name="Iampietro C."/>
            <person name="Lluch J."/>
            <person name="Castinel A."/>
            <person name="Donnadieu C."/>
            <person name="Desvignes T."/>
            <person name="Floi Bucao C."/>
            <person name="Jouanno E."/>
            <person name="Wen M."/>
            <person name="Mejri S."/>
            <person name="Dirks R."/>
            <person name="Jansen H."/>
            <person name="Henkel C."/>
            <person name="Chen W.J."/>
            <person name="Zahm M."/>
            <person name="Cabau C."/>
            <person name="Klopp C."/>
            <person name="Thompson A.W."/>
            <person name="Robinson-Rechavi M."/>
            <person name="Braasch I."/>
            <person name="Lecointre G."/>
            <person name="Bobe J."/>
            <person name="Postlethwait J.H."/>
            <person name="Berthelot C."/>
            <person name="Roest Crollius H."/>
            <person name="Guiguen Y."/>
        </authorList>
    </citation>
    <scope>NUCLEOTIDE SEQUENCE</scope>
    <source>
        <strain evidence="2">WJC10195</strain>
    </source>
</reference>
<dbReference type="Proteomes" id="UP001152622">
    <property type="component" value="Chromosome 9"/>
</dbReference>
<evidence type="ECO:0000313" key="3">
    <source>
        <dbReference type="Proteomes" id="UP001152622"/>
    </source>
</evidence>
<dbReference type="AlphaFoldDB" id="A0A9Q1IQA6"/>
<feature type="region of interest" description="Disordered" evidence="1">
    <location>
        <begin position="265"/>
        <end position="291"/>
    </location>
</feature>
<protein>
    <submittedName>
        <fullName evidence="2">Uncharacterized protein</fullName>
    </submittedName>
</protein>
<accession>A0A9Q1IQA6</accession>
<sequence length="291" mass="31642">MTADGEPFENWNEPDRLTFHTVPNNIAPHSLESDESSRLMTPAEQREEQRGPGPLVQEGQNTKGSSDLGLALPPLCVLLFWGPQPHARYVQEDALAAGYSDLGLTVKEGRRRPPYDCRTWKPANAHQAGFLGQAWVLETRFISLQAASTLPVASLVHRSYHAIHQGPSPARLSGNEGEKSSGSQTSKHAGPMTTLGSRRIALLRATAKLTAPPLNTVKPPGSRPFTTTKSTVLPRVPLHSLPLSSPASACAFGCLSNIMTPHPEKLHQTQTLRSGDRPSERKSFTGQRSWS</sequence>
<feature type="compositionally biased region" description="Basic and acidic residues" evidence="1">
    <location>
        <begin position="274"/>
        <end position="283"/>
    </location>
</feature>
<keyword evidence="3" id="KW-1185">Reference proteome</keyword>
<proteinExistence type="predicted"/>
<gene>
    <name evidence="2" type="ORF">SKAU_G00256540</name>
</gene>
<feature type="region of interest" description="Disordered" evidence="1">
    <location>
        <begin position="165"/>
        <end position="193"/>
    </location>
</feature>
<feature type="region of interest" description="Disordered" evidence="1">
    <location>
        <begin position="1"/>
        <end position="64"/>
    </location>
</feature>
<name>A0A9Q1IQA6_SYNKA</name>
<organism evidence="2 3">
    <name type="scientific">Synaphobranchus kaupii</name>
    <name type="common">Kaup's arrowtooth eel</name>
    <dbReference type="NCBI Taxonomy" id="118154"/>
    <lineage>
        <taxon>Eukaryota</taxon>
        <taxon>Metazoa</taxon>
        <taxon>Chordata</taxon>
        <taxon>Craniata</taxon>
        <taxon>Vertebrata</taxon>
        <taxon>Euteleostomi</taxon>
        <taxon>Actinopterygii</taxon>
        <taxon>Neopterygii</taxon>
        <taxon>Teleostei</taxon>
        <taxon>Anguilliformes</taxon>
        <taxon>Synaphobranchidae</taxon>
        <taxon>Synaphobranchus</taxon>
    </lineage>
</organism>
<dbReference type="EMBL" id="JAINUF010000009">
    <property type="protein sequence ID" value="KAJ8350524.1"/>
    <property type="molecule type" value="Genomic_DNA"/>
</dbReference>
<comment type="caution">
    <text evidence="2">The sequence shown here is derived from an EMBL/GenBank/DDBJ whole genome shotgun (WGS) entry which is preliminary data.</text>
</comment>